<organism evidence="1 2">
    <name type="scientific">Haliea salexigens</name>
    <dbReference type="NCBI Taxonomy" id="287487"/>
    <lineage>
        <taxon>Bacteria</taxon>
        <taxon>Pseudomonadati</taxon>
        <taxon>Pseudomonadota</taxon>
        <taxon>Gammaproteobacteria</taxon>
        <taxon>Cellvibrionales</taxon>
        <taxon>Halieaceae</taxon>
        <taxon>Haliea</taxon>
    </lineage>
</organism>
<dbReference type="EMBL" id="DMND01000229">
    <property type="protein sequence ID" value="HAN29423.1"/>
    <property type="molecule type" value="Genomic_DNA"/>
</dbReference>
<comment type="caution">
    <text evidence="1">The sequence shown here is derived from an EMBL/GenBank/DDBJ whole genome shotgun (WGS) entry which is preliminary data.</text>
</comment>
<evidence type="ECO:0008006" key="3">
    <source>
        <dbReference type="Google" id="ProtNLM"/>
    </source>
</evidence>
<dbReference type="STRING" id="1121937.GCA_000423125_02173"/>
<reference evidence="1 2" key="1">
    <citation type="journal article" date="2018" name="Nat. Biotechnol.">
        <title>A standardized bacterial taxonomy based on genome phylogeny substantially revises the tree of life.</title>
        <authorList>
            <person name="Parks D.H."/>
            <person name="Chuvochina M."/>
            <person name="Waite D.W."/>
            <person name="Rinke C."/>
            <person name="Skarshewski A."/>
            <person name="Chaumeil P.A."/>
            <person name="Hugenholtz P."/>
        </authorList>
    </citation>
    <scope>NUCLEOTIDE SEQUENCE [LARGE SCALE GENOMIC DNA]</scope>
    <source>
        <strain evidence="1">UBA9158</strain>
    </source>
</reference>
<protein>
    <recommendedName>
        <fullName evidence="3">CheW-like domain-containing protein</fullName>
    </recommendedName>
</protein>
<dbReference type="AlphaFoldDB" id="A0A3C1KSD1"/>
<accession>A0A3C1KSD1</accession>
<sequence length="127" mass="13720">METQADNGVPSVLLPRADGTTWVLPLNCLAEVIAVPELSSQTVVWRGEPIPVLGPAQSARACAVLRGQDVRYWALPLAPLPLVYRRLTADQLTDELTEDAVPVAVIDERRCQVPDLLAAESDLPRAG</sequence>
<proteinExistence type="predicted"/>
<name>A0A3C1KSD1_9GAMM</name>
<gene>
    <name evidence="1" type="ORF">DCP75_17200</name>
</gene>
<evidence type="ECO:0000313" key="2">
    <source>
        <dbReference type="Proteomes" id="UP000259273"/>
    </source>
</evidence>
<dbReference type="Proteomes" id="UP000259273">
    <property type="component" value="Unassembled WGS sequence"/>
</dbReference>
<evidence type="ECO:0000313" key="1">
    <source>
        <dbReference type="EMBL" id="HAN29423.1"/>
    </source>
</evidence>